<feature type="compositionally biased region" description="Pro residues" evidence="8">
    <location>
        <begin position="419"/>
        <end position="432"/>
    </location>
</feature>
<feature type="region of interest" description="Disordered" evidence="8">
    <location>
        <begin position="149"/>
        <end position="432"/>
    </location>
</feature>
<sequence>MSSLDLTRDWLQTVLRPYPAKDRLLTEVLNTLKAYRSLAVKTDAFTFDTGHTALLLLLHGTIPITFRGATYHIPLHVWIPHDYPRAPPLAFVVPTREMAVRKGREVDPSGRVKEDAVDVWWNSWPDKSIEMLLKQLGSVFSAVPPVYARPPETSSPTAGPSSRVQAGSPGQNARIPAGASTAETQQQPPPPPPPARPGFGLPPIQTDALPQYRPAPTPPGHPPQVQSHTRQPSLPYAQSPLSPTSTGPPGPPLSPPVPTRPHHGPPRQNSQPPLSPANGPAVPQRPYVPAPHLYNGHYDPSQSQAPPPQIQQPMTPPRPTYPTNASPQTMPAHPQSGWGSDPRMVQQPPYPSNAYQSPPPQTSAPSQPSTHHPASLPAPATSQAPLPPPQTQPAKRAVQDLLSSPEESNVALPGSTDPGAPPPIPPSKPPPPSLLHLHSILLPHLNASLPPLVQSLQSNRAHLLERQEDLNSGEPAIRDEMARLEAVKKVCDSVGKKMDDVVARGEERVAELEQKGEVSVDEVVCGISIVHNQLIDLVAEDNAIEDTIYHMTRALDNERIDLDRFLKSIRSLAREQYMKRALIERILHGMGQSQGW</sequence>
<feature type="compositionally biased region" description="Pro residues" evidence="8">
    <location>
        <begin position="305"/>
        <end position="320"/>
    </location>
</feature>
<protein>
    <submittedName>
        <fullName evidence="11">UEV domain-containing protein</fullName>
    </submittedName>
</protein>
<feature type="compositionally biased region" description="Pro residues" evidence="8">
    <location>
        <begin position="187"/>
        <end position="196"/>
    </location>
</feature>
<comment type="similarity">
    <text evidence="2">Belongs to the ubiquitin-conjugating enzyme family. UEV subfamily.</text>
</comment>
<evidence type="ECO:0000313" key="12">
    <source>
        <dbReference type="Proteomes" id="UP001182556"/>
    </source>
</evidence>
<dbReference type="GO" id="GO:0006886">
    <property type="term" value="P:intracellular protein transport"/>
    <property type="evidence" value="ECO:0007669"/>
    <property type="project" value="UniProtKB-ARBA"/>
</dbReference>
<feature type="domain" description="SB" evidence="9">
    <location>
        <begin position="528"/>
        <end position="596"/>
    </location>
</feature>
<dbReference type="AlphaFoldDB" id="A0AAD9FVB9"/>
<name>A0AAD9FVB9_PAPLA</name>
<proteinExistence type="inferred from homology"/>
<reference evidence="11" key="1">
    <citation type="submission" date="2023-02" db="EMBL/GenBank/DDBJ databases">
        <title>Identification and recombinant expression of a fungal hydrolase from Papiliotrema laurentii that hydrolyzes apple cutin and clears colloidal polyester polyurethane.</title>
        <authorList>
            <consortium name="DOE Joint Genome Institute"/>
            <person name="Roman V.A."/>
            <person name="Bojanowski C."/>
            <person name="Crable B.R."/>
            <person name="Wagner D.N."/>
            <person name="Hung C.S."/>
            <person name="Nadeau L.J."/>
            <person name="Schratz L."/>
            <person name="Haridas S."/>
            <person name="Pangilinan J."/>
            <person name="Lipzen A."/>
            <person name="Na H."/>
            <person name="Yan M."/>
            <person name="Ng V."/>
            <person name="Grigoriev I.V."/>
            <person name="Spatafora J.W."/>
            <person name="Barlow D."/>
            <person name="Biffinger J."/>
            <person name="Kelley-Loughnane N."/>
            <person name="Varaljay V.A."/>
            <person name="Crookes-Goodson W.J."/>
        </authorList>
    </citation>
    <scope>NUCLEOTIDE SEQUENCE</scope>
    <source>
        <strain evidence="11">5307AH</strain>
    </source>
</reference>
<evidence type="ECO:0000256" key="8">
    <source>
        <dbReference type="SAM" id="MobiDB-lite"/>
    </source>
</evidence>
<feature type="compositionally biased region" description="Polar residues" evidence="8">
    <location>
        <begin position="152"/>
        <end position="171"/>
    </location>
</feature>
<evidence type="ECO:0000256" key="3">
    <source>
        <dbReference type="ARBA" id="ARBA00022448"/>
    </source>
</evidence>
<gene>
    <name evidence="11" type="ORF">DB88DRAFT_482852</name>
</gene>
<evidence type="ECO:0000259" key="9">
    <source>
        <dbReference type="PROSITE" id="PS51312"/>
    </source>
</evidence>
<evidence type="ECO:0000313" key="11">
    <source>
        <dbReference type="EMBL" id="KAK1926742.1"/>
    </source>
</evidence>
<evidence type="ECO:0000256" key="7">
    <source>
        <dbReference type="PROSITE-ProRule" id="PRU00644"/>
    </source>
</evidence>
<dbReference type="PANTHER" id="PTHR23306:SF3">
    <property type="entry name" value="TUMOR SUPPRESSOR PROTEIN 101"/>
    <property type="match status" value="1"/>
</dbReference>
<dbReference type="GO" id="GO:0043162">
    <property type="term" value="P:ubiquitin-dependent protein catabolic process via the multivesicular body sorting pathway"/>
    <property type="evidence" value="ECO:0007669"/>
    <property type="project" value="UniProtKB-ARBA"/>
</dbReference>
<dbReference type="GO" id="GO:0000813">
    <property type="term" value="C:ESCRT I complex"/>
    <property type="evidence" value="ECO:0007669"/>
    <property type="project" value="TreeGrafter"/>
</dbReference>
<dbReference type="InterPro" id="IPR037202">
    <property type="entry name" value="ESCRT_assembly_dom"/>
</dbReference>
<evidence type="ECO:0000256" key="6">
    <source>
        <dbReference type="ARBA" id="ARBA00023054"/>
    </source>
</evidence>
<dbReference type="PANTHER" id="PTHR23306">
    <property type="entry name" value="TUMOR SUSCEPTIBILITY GENE 101 PROTEIN-RELATED"/>
    <property type="match status" value="1"/>
</dbReference>
<evidence type="ECO:0000256" key="5">
    <source>
        <dbReference type="ARBA" id="ARBA00022927"/>
    </source>
</evidence>
<feature type="domain" description="UEV" evidence="10">
    <location>
        <begin position="5"/>
        <end position="150"/>
    </location>
</feature>
<keyword evidence="4" id="KW-0967">Endosome</keyword>
<dbReference type="InterPro" id="IPR008883">
    <property type="entry name" value="UEV_N"/>
</dbReference>
<evidence type="ECO:0000259" key="10">
    <source>
        <dbReference type="PROSITE" id="PS51322"/>
    </source>
</evidence>
<feature type="compositionally biased region" description="Low complexity" evidence="8">
    <location>
        <begin position="363"/>
        <end position="384"/>
    </location>
</feature>
<dbReference type="Gene3D" id="3.10.110.10">
    <property type="entry name" value="Ubiquitin Conjugating Enzyme"/>
    <property type="match status" value="1"/>
</dbReference>
<dbReference type="InterPro" id="IPR017916">
    <property type="entry name" value="SB_dom"/>
</dbReference>
<keyword evidence="12" id="KW-1185">Reference proteome</keyword>
<dbReference type="PROSITE" id="PS51312">
    <property type="entry name" value="SB"/>
    <property type="match status" value="1"/>
</dbReference>
<dbReference type="Pfam" id="PF05743">
    <property type="entry name" value="UEV"/>
    <property type="match status" value="1"/>
</dbReference>
<dbReference type="GO" id="GO:0072666">
    <property type="term" value="P:establishment of protein localization to vacuole"/>
    <property type="evidence" value="ECO:0007669"/>
    <property type="project" value="UniProtKB-ARBA"/>
</dbReference>
<comment type="subcellular location">
    <subcellularLocation>
        <location evidence="1">Endosome</location>
    </subcellularLocation>
</comment>
<dbReference type="GO" id="GO:0043130">
    <property type="term" value="F:ubiquitin binding"/>
    <property type="evidence" value="ECO:0007669"/>
    <property type="project" value="TreeGrafter"/>
</dbReference>
<dbReference type="Proteomes" id="UP001182556">
    <property type="component" value="Unassembled WGS sequence"/>
</dbReference>
<dbReference type="EMBL" id="JAODAN010000002">
    <property type="protein sequence ID" value="KAK1926742.1"/>
    <property type="molecule type" value="Genomic_DNA"/>
</dbReference>
<comment type="caution">
    <text evidence="11">The sequence shown here is derived from an EMBL/GenBank/DDBJ whole genome shotgun (WGS) entry which is preliminary data.</text>
</comment>
<dbReference type="SUPFAM" id="SSF140111">
    <property type="entry name" value="Endosomal sorting complex assembly domain"/>
    <property type="match status" value="1"/>
</dbReference>
<dbReference type="Pfam" id="PF09454">
    <property type="entry name" value="Vps23_core"/>
    <property type="match status" value="1"/>
</dbReference>
<evidence type="ECO:0000256" key="1">
    <source>
        <dbReference type="ARBA" id="ARBA00004177"/>
    </source>
</evidence>
<dbReference type="Gene3D" id="6.10.140.820">
    <property type="match status" value="1"/>
</dbReference>
<dbReference type="InterPro" id="IPR016135">
    <property type="entry name" value="UBQ-conjugating_enzyme/RWD"/>
</dbReference>
<keyword evidence="6" id="KW-0175">Coiled coil</keyword>
<dbReference type="InterPro" id="IPR052070">
    <property type="entry name" value="ESCRT-I_UEV_domain"/>
</dbReference>
<dbReference type="CDD" id="cd11685">
    <property type="entry name" value="UEV_TSG101-like"/>
    <property type="match status" value="1"/>
</dbReference>
<keyword evidence="3 7" id="KW-0813">Transport</keyword>
<organism evidence="11 12">
    <name type="scientific">Papiliotrema laurentii</name>
    <name type="common">Cryptococcus laurentii</name>
    <dbReference type="NCBI Taxonomy" id="5418"/>
    <lineage>
        <taxon>Eukaryota</taxon>
        <taxon>Fungi</taxon>
        <taxon>Dikarya</taxon>
        <taxon>Basidiomycota</taxon>
        <taxon>Agaricomycotina</taxon>
        <taxon>Tremellomycetes</taxon>
        <taxon>Tremellales</taxon>
        <taxon>Rhynchogastremaceae</taxon>
        <taxon>Papiliotrema</taxon>
    </lineage>
</organism>
<evidence type="ECO:0000256" key="2">
    <source>
        <dbReference type="ARBA" id="ARBA00009594"/>
    </source>
</evidence>
<feature type="compositionally biased region" description="Pro residues" evidence="8">
    <location>
        <begin position="213"/>
        <end position="222"/>
    </location>
</feature>
<keyword evidence="5 7" id="KW-0653">Protein transport</keyword>
<dbReference type="SUPFAM" id="SSF54495">
    <property type="entry name" value="UBC-like"/>
    <property type="match status" value="1"/>
</dbReference>
<feature type="compositionally biased region" description="Pro residues" evidence="8">
    <location>
        <begin position="246"/>
        <end position="259"/>
    </location>
</feature>
<dbReference type="PROSITE" id="PS51322">
    <property type="entry name" value="UEV"/>
    <property type="match status" value="1"/>
</dbReference>
<accession>A0AAD9FVB9</accession>
<evidence type="ECO:0000256" key="4">
    <source>
        <dbReference type="ARBA" id="ARBA00022753"/>
    </source>
</evidence>